<evidence type="ECO:0000313" key="3">
    <source>
        <dbReference type="Proteomes" id="UP000175968"/>
    </source>
</evidence>
<keyword evidence="1" id="KW-0732">Signal</keyword>
<organism evidence="2 3">
    <name type="scientific">Flavobacterium gilvum</name>
    <dbReference type="NCBI Taxonomy" id="1492737"/>
    <lineage>
        <taxon>Bacteria</taxon>
        <taxon>Pseudomonadati</taxon>
        <taxon>Bacteroidota</taxon>
        <taxon>Flavobacteriia</taxon>
        <taxon>Flavobacteriales</taxon>
        <taxon>Flavobacteriaceae</taxon>
        <taxon>Flavobacterium</taxon>
    </lineage>
</organism>
<dbReference type="AlphaFoldDB" id="A0AAC9N5V6"/>
<dbReference type="EMBL" id="CP017479">
    <property type="protein sequence ID" value="AOW08894.1"/>
    <property type="molecule type" value="Genomic_DNA"/>
</dbReference>
<dbReference type="KEGG" id="fgl:EM308_04890"/>
<feature type="chain" id="PRO_5042159149" description="Lipoprotein" evidence="1">
    <location>
        <begin position="22"/>
        <end position="298"/>
    </location>
</feature>
<keyword evidence="3" id="KW-1185">Reference proteome</keyword>
<evidence type="ECO:0008006" key="4">
    <source>
        <dbReference type="Google" id="ProtNLM"/>
    </source>
</evidence>
<sequence length="298" mass="31580">MKRFILASIIAFGFASCSSNNDDDSSQNVLRTTKVETSFGNSFLQPVVNNTGKNVVRGTIPVAIDQITVIATNTTTPSFPPSTTVFDLVANGTAGAEQKYFIDGIASGTNSFTANAITNGPKVSSETVTDDATAKNIFAANKATIPYAKYTATTSAQIVFTSPKVVTFNMGTSNGKLNTYVYTGPTLSAINRKVTVKSQKFNADGTPINVTPQTYDITGSNSFVSSWSDELAIAGSYRLLDISVYAPDGITVETTTTQKIIIKASTTVNTTIAITKDGITTSEDEATFVFPAWIVEGE</sequence>
<accession>A0AAC9N5V6</accession>
<gene>
    <name evidence="2" type="ORF">EM308_04890</name>
</gene>
<dbReference type="RefSeq" id="WP_070261789.1">
    <property type="nucleotide sequence ID" value="NZ_CP017479.1"/>
</dbReference>
<proteinExistence type="predicted"/>
<name>A0AAC9N5V6_9FLAO</name>
<reference evidence="2 3" key="1">
    <citation type="submission" date="2016-10" db="EMBL/GenBank/DDBJ databases">
        <title>Flavobacterium gilvum sp. nov., isolated from stream water.</title>
        <authorList>
            <person name="Shin S.-K."/>
            <person name="Cho Y.-J."/>
            <person name="Yi H."/>
        </authorList>
    </citation>
    <scope>NUCLEOTIDE SEQUENCE [LARGE SCALE GENOMIC DNA]</scope>
    <source>
        <strain evidence="2 3">EM1308</strain>
    </source>
</reference>
<protein>
    <recommendedName>
        <fullName evidence="4">Lipoprotein</fullName>
    </recommendedName>
</protein>
<evidence type="ECO:0000256" key="1">
    <source>
        <dbReference type="SAM" id="SignalP"/>
    </source>
</evidence>
<feature type="signal peptide" evidence="1">
    <location>
        <begin position="1"/>
        <end position="21"/>
    </location>
</feature>
<evidence type="ECO:0000313" key="2">
    <source>
        <dbReference type="EMBL" id="AOW08894.1"/>
    </source>
</evidence>
<dbReference type="Proteomes" id="UP000175968">
    <property type="component" value="Chromosome"/>
</dbReference>
<dbReference type="PROSITE" id="PS51257">
    <property type="entry name" value="PROKAR_LIPOPROTEIN"/>
    <property type="match status" value="1"/>
</dbReference>